<dbReference type="EMBL" id="JAJVCN010000001">
    <property type="protein sequence ID" value="MCE7003883.1"/>
    <property type="molecule type" value="Genomic_DNA"/>
</dbReference>
<accession>A0ABS8ZA19</accession>
<evidence type="ECO:0000256" key="1">
    <source>
        <dbReference type="SAM" id="MobiDB-lite"/>
    </source>
</evidence>
<evidence type="ECO:0000313" key="2">
    <source>
        <dbReference type="EMBL" id="MCE7003883.1"/>
    </source>
</evidence>
<sequence>MTSYEKVREVLDWAVTEAGAPSVAVQIKDENGTWFGSRGPRRPDDRRDTGTRRAVAHR</sequence>
<dbReference type="Proteomes" id="UP001521150">
    <property type="component" value="Unassembled WGS sequence"/>
</dbReference>
<evidence type="ECO:0000313" key="3">
    <source>
        <dbReference type="Proteomes" id="UP001521150"/>
    </source>
</evidence>
<gene>
    <name evidence="2" type="ORF">LWC34_13745</name>
</gene>
<proteinExistence type="predicted"/>
<keyword evidence="3" id="KW-1185">Reference proteome</keyword>
<comment type="caution">
    <text evidence="2">The sequence shown here is derived from an EMBL/GenBank/DDBJ whole genome shotgun (WGS) entry which is preliminary data.</text>
</comment>
<name>A0ABS8ZA19_9PSEU</name>
<reference evidence="2 3" key="1">
    <citation type="submission" date="2021-12" db="EMBL/GenBank/DDBJ databases">
        <title>Genome sequence of Kibdelosporangium philippinense ATCC 49844.</title>
        <authorList>
            <person name="Fedorov E.A."/>
            <person name="Omeragic M."/>
            <person name="Shalygina K.F."/>
            <person name="Maclea K.S."/>
        </authorList>
    </citation>
    <scope>NUCLEOTIDE SEQUENCE [LARGE SCALE GENOMIC DNA]</scope>
    <source>
        <strain evidence="2 3">ATCC 49844</strain>
    </source>
</reference>
<dbReference type="RefSeq" id="WP_233725435.1">
    <property type="nucleotide sequence ID" value="NZ_JAJVCN010000001.1"/>
</dbReference>
<protein>
    <submittedName>
        <fullName evidence="2">Uncharacterized protein</fullName>
    </submittedName>
</protein>
<feature type="compositionally biased region" description="Basic and acidic residues" evidence="1">
    <location>
        <begin position="41"/>
        <end position="51"/>
    </location>
</feature>
<feature type="region of interest" description="Disordered" evidence="1">
    <location>
        <begin position="31"/>
        <end position="58"/>
    </location>
</feature>
<organism evidence="2 3">
    <name type="scientific">Kibdelosporangium philippinense</name>
    <dbReference type="NCBI Taxonomy" id="211113"/>
    <lineage>
        <taxon>Bacteria</taxon>
        <taxon>Bacillati</taxon>
        <taxon>Actinomycetota</taxon>
        <taxon>Actinomycetes</taxon>
        <taxon>Pseudonocardiales</taxon>
        <taxon>Pseudonocardiaceae</taxon>
        <taxon>Kibdelosporangium</taxon>
    </lineage>
</organism>